<keyword evidence="4" id="KW-0805">Transcription regulation</keyword>
<evidence type="ECO:0000256" key="3">
    <source>
        <dbReference type="ARBA" id="ARBA00023012"/>
    </source>
</evidence>
<dbReference type="SUPFAM" id="SSF52172">
    <property type="entry name" value="CheY-like"/>
    <property type="match status" value="1"/>
</dbReference>
<protein>
    <recommendedName>
        <fullName evidence="1">Stage 0 sporulation protein A homolog</fullName>
    </recommendedName>
</protein>
<organism evidence="10 11">
    <name type="scientific">Sinanaerobacter chloroacetimidivorans</name>
    <dbReference type="NCBI Taxonomy" id="2818044"/>
    <lineage>
        <taxon>Bacteria</taxon>
        <taxon>Bacillati</taxon>
        <taxon>Bacillota</taxon>
        <taxon>Clostridia</taxon>
        <taxon>Peptostreptococcales</taxon>
        <taxon>Anaerovoracaceae</taxon>
        <taxon>Sinanaerobacter</taxon>
    </lineage>
</organism>
<gene>
    <name evidence="10" type="ORF">KCX82_12090</name>
</gene>
<evidence type="ECO:0000256" key="4">
    <source>
        <dbReference type="ARBA" id="ARBA00023015"/>
    </source>
</evidence>
<dbReference type="PANTHER" id="PTHR48111:SF1">
    <property type="entry name" value="TWO-COMPONENT RESPONSE REGULATOR ORR33"/>
    <property type="match status" value="1"/>
</dbReference>
<dbReference type="RefSeq" id="WP_227018742.1">
    <property type="nucleotide sequence ID" value="NZ_JAGSND010000007.1"/>
</dbReference>
<keyword evidence="2 8" id="KW-0597">Phosphoprotein</keyword>
<feature type="modified residue" description="4-aspartylphosphate" evidence="8">
    <location>
        <position position="61"/>
    </location>
</feature>
<dbReference type="PANTHER" id="PTHR48111">
    <property type="entry name" value="REGULATOR OF RPOS"/>
    <property type="match status" value="1"/>
</dbReference>
<dbReference type="SMART" id="SM00448">
    <property type="entry name" value="REC"/>
    <property type="match status" value="1"/>
</dbReference>
<reference evidence="10" key="1">
    <citation type="submission" date="2021-04" db="EMBL/GenBank/DDBJ databases">
        <title>Sinoanaerobacter chloroacetimidivorans sp. nov., an obligate anaerobic bacterium isolated from anaerobic sludge.</title>
        <authorList>
            <person name="Bao Y."/>
        </authorList>
    </citation>
    <scope>NUCLEOTIDE SEQUENCE</scope>
    <source>
        <strain evidence="10">BAD-6</strain>
    </source>
</reference>
<comment type="function">
    <text evidence="7">May play the central regulatory role in sporulation. It may be an element of the effector pathway responsible for the activation of sporulation genes in response to nutritional stress. Spo0A may act in concert with spo0H (a sigma factor) to control the expression of some genes that are critical to the sporulation process.</text>
</comment>
<dbReference type="Gene3D" id="3.40.50.2300">
    <property type="match status" value="1"/>
</dbReference>
<comment type="caution">
    <text evidence="10">The sequence shown here is derived from an EMBL/GenBank/DDBJ whole genome shotgun (WGS) entry which is preliminary data.</text>
</comment>
<evidence type="ECO:0000313" key="10">
    <source>
        <dbReference type="EMBL" id="MBR0598621.1"/>
    </source>
</evidence>
<dbReference type="GO" id="GO:0000976">
    <property type="term" value="F:transcription cis-regulatory region binding"/>
    <property type="evidence" value="ECO:0007669"/>
    <property type="project" value="TreeGrafter"/>
</dbReference>
<dbReference type="InterPro" id="IPR001789">
    <property type="entry name" value="Sig_transdc_resp-reg_receiver"/>
</dbReference>
<keyword evidence="6" id="KW-0804">Transcription</keyword>
<keyword evidence="11" id="KW-1185">Reference proteome</keyword>
<dbReference type="AlphaFoldDB" id="A0A8J7W3W7"/>
<reference evidence="10" key="2">
    <citation type="submission" date="2021-04" db="EMBL/GenBank/DDBJ databases">
        <authorList>
            <person name="Liu J."/>
        </authorList>
    </citation>
    <scope>NUCLEOTIDE SEQUENCE</scope>
    <source>
        <strain evidence="10">BAD-6</strain>
    </source>
</reference>
<evidence type="ECO:0000313" key="11">
    <source>
        <dbReference type="Proteomes" id="UP000675664"/>
    </source>
</evidence>
<dbReference type="EMBL" id="JAGSND010000007">
    <property type="protein sequence ID" value="MBR0598621.1"/>
    <property type="molecule type" value="Genomic_DNA"/>
</dbReference>
<dbReference type="GO" id="GO:0006355">
    <property type="term" value="P:regulation of DNA-templated transcription"/>
    <property type="evidence" value="ECO:0007669"/>
    <property type="project" value="TreeGrafter"/>
</dbReference>
<dbReference type="GO" id="GO:0032993">
    <property type="term" value="C:protein-DNA complex"/>
    <property type="evidence" value="ECO:0007669"/>
    <property type="project" value="TreeGrafter"/>
</dbReference>
<dbReference type="Pfam" id="PF10057">
    <property type="entry name" value="MpsC"/>
    <property type="match status" value="1"/>
</dbReference>
<evidence type="ECO:0000256" key="8">
    <source>
        <dbReference type="PROSITE-ProRule" id="PRU00169"/>
    </source>
</evidence>
<evidence type="ECO:0000256" key="1">
    <source>
        <dbReference type="ARBA" id="ARBA00018672"/>
    </source>
</evidence>
<dbReference type="GO" id="GO:0005829">
    <property type="term" value="C:cytosol"/>
    <property type="evidence" value="ECO:0007669"/>
    <property type="project" value="TreeGrafter"/>
</dbReference>
<keyword evidence="3" id="KW-0902">Two-component regulatory system</keyword>
<dbReference type="InterPro" id="IPR018745">
    <property type="entry name" value="MpsC"/>
</dbReference>
<keyword evidence="5" id="KW-0238">DNA-binding</keyword>
<evidence type="ECO:0000259" key="9">
    <source>
        <dbReference type="PROSITE" id="PS50110"/>
    </source>
</evidence>
<accession>A0A8J7W3W7</accession>
<dbReference type="Pfam" id="PF00072">
    <property type="entry name" value="Response_reg"/>
    <property type="match status" value="1"/>
</dbReference>
<name>A0A8J7W3W7_9FIRM</name>
<evidence type="ECO:0000256" key="2">
    <source>
        <dbReference type="ARBA" id="ARBA00022553"/>
    </source>
</evidence>
<evidence type="ECO:0000256" key="6">
    <source>
        <dbReference type="ARBA" id="ARBA00023163"/>
    </source>
</evidence>
<dbReference type="CDD" id="cd00156">
    <property type="entry name" value="REC"/>
    <property type="match status" value="1"/>
</dbReference>
<dbReference type="GO" id="GO:0000156">
    <property type="term" value="F:phosphorelay response regulator activity"/>
    <property type="evidence" value="ECO:0007669"/>
    <property type="project" value="TreeGrafter"/>
</dbReference>
<dbReference type="InterPro" id="IPR011006">
    <property type="entry name" value="CheY-like_superfamily"/>
</dbReference>
<dbReference type="PROSITE" id="PS50110">
    <property type="entry name" value="RESPONSE_REGULATORY"/>
    <property type="match status" value="1"/>
</dbReference>
<proteinExistence type="predicted"/>
<evidence type="ECO:0000256" key="5">
    <source>
        <dbReference type="ARBA" id="ARBA00023125"/>
    </source>
</evidence>
<dbReference type="Proteomes" id="UP000675664">
    <property type="component" value="Unassembled WGS sequence"/>
</dbReference>
<evidence type="ECO:0000256" key="7">
    <source>
        <dbReference type="ARBA" id="ARBA00024867"/>
    </source>
</evidence>
<feature type="domain" description="Response regulatory" evidence="9">
    <location>
        <begin position="12"/>
        <end position="126"/>
    </location>
</feature>
<sequence length="252" mass="28780">MNEVSNSLNFMQILYVEDDAGTLQEMTNLLKRHAGKFFTARDGTEGLEKYYAHHPDIIIVDLLMPKMGGLEMIKKLREAKEQCHVIITTALSDVDMILKAVDLGIDKYIIKPINIDTLLDELNKAALKKVKEKNLSAVIEGDNKRKIENEIKKTMTKFLKDNTGKGPKDVSIFITGNIVDITAIDTLTLMERKMIENGRNYAIIENNRKYFYLIKDKEICELLYDTIGKRAEIQQIVVNAERGMDKIKVILE</sequence>
<dbReference type="InterPro" id="IPR039420">
    <property type="entry name" value="WalR-like"/>
</dbReference>